<keyword evidence="2" id="KW-0378">Hydrolase</keyword>
<gene>
    <name evidence="2" type="ORF">GCM10022222_07220</name>
</gene>
<feature type="domain" description="AB hydrolase-1" evidence="1">
    <location>
        <begin position="34"/>
        <end position="280"/>
    </location>
</feature>
<dbReference type="EMBL" id="BAAAZN010000001">
    <property type="protein sequence ID" value="GAA3526788.1"/>
    <property type="molecule type" value="Genomic_DNA"/>
</dbReference>
<proteinExistence type="predicted"/>
<organism evidence="2 3">
    <name type="scientific">Amycolatopsis ultiminotia</name>
    <dbReference type="NCBI Taxonomy" id="543629"/>
    <lineage>
        <taxon>Bacteria</taxon>
        <taxon>Bacillati</taxon>
        <taxon>Actinomycetota</taxon>
        <taxon>Actinomycetes</taxon>
        <taxon>Pseudonocardiales</taxon>
        <taxon>Pseudonocardiaceae</taxon>
        <taxon>Amycolatopsis</taxon>
    </lineage>
</organism>
<dbReference type="InterPro" id="IPR000073">
    <property type="entry name" value="AB_hydrolase_1"/>
</dbReference>
<dbReference type="Gene3D" id="3.40.50.1820">
    <property type="entry name" value="alpha/beta hydrolase"/>
    <property type="match status" value="1"/>
</dbReference>
<dbReference type="PANTHER" id="PTHR45763">
    <property type="entry name" value="HYDROLASE, ALPHA/BETA FOLD FAMILY PROTEIN, EXPRESSED-RELATED"/>
    <property type="match status" value="1"/>
</dbReference>
<dbReference type="Proteomes" id="UP001500689">
    <property type="component" value="Unassembled WGS sequence"/>
</dbReference>
<dbReference type="Pfam" id="PF00561">
    <property type="entry name" value="Abhydrolase_1"/>
    <property type="match status" value="1"/>
</dbReference>
<protein>
    <submittedName>
        <fullName evidence="2">Alpha/beta hydrolase</fullName>
    </submittedName>
</protein>
<dbReference type="PANTHER" id="PTHR45763:SF46">
    <property type="entry name" value="AB HYDROLASE-1 DOMAIN-CONTAINING PROTEIN"/>
    <property type="match status" value="1"/>
</dbReference>
<sequence>MPPVHRDIPAPSAQLTLGDGRVLAWDEHGDRAGPAVIYLHGTPGCRILWSGIPRMAEESGVRLIMPDRPGCGASTFRPGRRITDWPDDVAALADHLHLSRYWVLGASGGGPYALACAAGGDPRLVRAAVTSGIGPLDTPEARDRLTDTNRSIFTTAAAGADAALPIAQALTAGGSSSENSVAAMIATMPAGDQAIVREHPEMLAELVDLRAVVAHGLEGLAHELWLATRPWGFDPAAISIPVDFYAGDHDRNVPVRMVAEQASLVPRSTFTVWPGAGHLAELVRLGEVASHLTAAD</sequence>
<dbReference type="SUPFAM" id="SSF53474">
    <property type="entry name" value="alpha/beta-Hydrolases"/>
    <property type="match status" value="1"/>
</dbReference>
<dbReference type="GO" id="GO:0016787">
    <property type="term" value="F:hydrolase activity"/>
    <property type="evidence" value="ECO:0007669"/>
    <property type="project" value="UniProtKB-KW"/>
</dbReference>
<name>A0ABP6V131_9PSEU</name>
<dbReference type="InterPro" id="IPR029058">
    <property type="entry name" value="AB_hydrolase_fold"/>
</dbReference>
<keyword evidence="3" id="KW-1185">Reference proteome</keyword>
<evidence type="ECO:0000313" key="3">
    <source>
        <dbReference type="Proteomes" id="UP001500689"/>
    </source>
</evidence>
<reference evidence="3" key="1">
    <citation type="journal article" date="2019" name="Int. J. Syst. Evol. Microbiol.">
        <title>The Global Catalogue of Microorganisms (GCM) 10K type strain sequencing project: providing services to taxonomists for standard genome sequencing and annotation.</title>
        <authorList>
            <consortium name="The Broad Institute Genomics Platform"/>
            <consortium name="The Broad Institute Genome Sequencing Center for Infectious Disease"/>
            <person name="Wu L."/>
            <person name="Ma J."/>
        </authorList>
    </citation>
    <scope>NUCLEOTIDE SEQUENCE [LARGE SCALE GENOMIC DNA]</scope>
    <source>
        <strain evidence="3">JCM 16898</strain>
    </source>
</reference>
<evidence type="ECO:0000313" key="2">
    <source>
        <dbReference type="EMBL" id="GAA3526788.1"/>
    </source>
</evidence>
<comment type="caution">
    <text evidence="2">The sequence shown here is derived from an EMBL/GenBank/DDBJ whole genome shotgun (WGS) entry which is preliminary data.</text>
</comment>
<accession>A0ABP6V131</accession>
<dbReference type="RefSeq" id="WP_344855191.1">
    <property type="nucleotide sequence ID" value="NZ_BAAAZN010000001.1"/>
</dbReference>
<evidence type="ECO:0000259" key="1">
    <source>
        <dbReference type="Pfam" id="PF00561"/>
    </source>
</evidence>